<dbReference type="OrthoDB" id="9772295at2"/>
<name>A0A2P7QNC8_9SPHN</name>
<keyword evidence="3" id="KW-1185">Reference proteome</keyword>
<dbReference type="RefSeq" id="WP_106513359.1">
    <property type="nucleotide sequence ID" value="NZ_PXYI01000004.1"/>
</dbReference>
<evidence type="ECO:0000256" key="1">
    <source>
        <dbReference type="SAM" id="MobiDB-lite"/>
    </source>
</evidence>
<dbReference type="AlphaFoldDB" id="A0A2P7QNC8"/>
<feature type="compositionally biased region" description="Polar residues" evidence="1">
    <location>
        <begin position="1"/>
        <end position="10"/>
    </location>
</feature>
<dbReference type="EMBL" id="PXYI01000004">
    <property type="protein sequence ID" value="PSJ39458.1"/>
    <property type="molecule type" value="Genomic_DNA"/>
</dbReference>
<comment type="caution">
    <text evidence="2">The sequence shown here is derived from an EMBL/GenBank/DDBJ whole genome shotgun (WGS) entry which is preliminary data.</text>
</comment>
<sequence>MKYATFTSDGRASPLAWGEEPDRRSDREKLLEAIDRHLLNAASLGRLCASAQQIDEVAFAAAEKAREDSEAQLVRLVEDVVLVPYDRLLKAMMA</sequence>
<organism evidence="2 3">
    <name type="scientific">Allosphingosinicella deserti</name>
    <dbReference type="NCBI Taxonomy" id="2116704"/>
    <lineage>
        <taxon>Bacteria</taxon>
        <taxon>Pseudomonadati</taxon>
        <taxon>Pseudomonadota</taxon>
        <taxon>Alphaproteobacteria</taxon>
        <taxon>Sphingomonadales</taxon>
        <taxon>Sphingomonadaceae</taxon>
        <taxon>Allosphingosinicella</taxon>
    </lineage>
</organism>
<proteinExistence type="predicted"/>
<evidence type="ECO:0000313" key="3">
    <source>
        <dbReference type="Proteomes" id="UP000241167"/>
    </source>
</evidence>
<evidence type="ECO:0000313" key="2">
    <source>
        <dbReference type="EMBL" id="PSJ39458.1"/>
    </source>
</evidence>
<reference evidence="2 3" key="1">
    <citation type="submission" date="2018-03" db="EMBL/GenBank/DDBJ databases">
        <title>The draft genome of Sphingosinicella sp. GL-C-18.</title>
        <authorList>
            <person name="Liu L."/>
            <person name="Li L."/>
            <person name="Liang L."/>
            <person name="Zhang X."/>
            <person name="Wang T."/>
        </authorList>
    </citation>
    <scope>NUCLEOTIDE SEQUENCE [LARGE SCALE GENOMIC DNA]</scope>
    <source>
        <strain evidence="2 3">GL-C-18</strain>
    </source>
</reference>
<feature type="region of interest" description="Disordered" evidence="1">
    <location>
        <begin position="1"/>
        <end position="24"/>
    </location>
</feature>
<gene>
    <name evidence="2" type="ORF">C7I55_12660</name>
</gene>
<dbReference type="Proteomes" id="UP000241167">
    <property type="component" value="Unassembled WGS sequence"/>
</dbReference>
<accession>A0A2P7QNC8</accession>
<protein>
    <submittedName>
        <fullName evidence="2">Uncharacterized protein</fullName>
    </submittedName>
</protein>